<accession>A0A915E338</accession>
<organism evidence="2 3">
    <name type="scientific">Ditylenchus dipsaci</name>
    <dbReference type="NCBI Taxonomy" id="166011"/>
    <lineage>
        <taxon>Eukaryota</taxon>
        <taxon>Metazoa</taxon>
        <taxon>Ecdysozoa</taxon>
        <taxon>Nematoda</taxon>
        <taxon>Chromadorea</taxon>
        <taxon>Rhabditida</taxon>
        <taxon>Tylenchina</taxon>
        <taxon>Tylenchomorpha</taxon>
        <taxon>Sphaerularioidea</taxon>
        <taxon>Anguinidae</taxon>
        <taxon>Anguininae</taxon>
        <taxon>Ditylenchus</taxon>
    </lineage>
</organism>
<evidence type="ECO:0000256" key="1">
    <source>
        <dbReference type="SAM" id="MobiDB-lite"/>
    </source>
</evidence>
<protein>
    <submittedName>
        <fullName evidence="3">Uncharacterized protein</fullName>
    </submittedName>
</protein>
<keyword evidence="2" id="KW-1185">Reference proteome</keyword>
<dbReference type="AlphaFoldDB" id="A0A915E338"/>
<feature type="region of interest" description="Disordered" evidence="1">
    <location>
        <begin position="111"/>
        <end position="152"/>
    </location>
</feature>
<dbReference type="Proteomes" id="UP000887574">
    <property type="component" value="Unplaced"/>
</dbReference>
<feature type="region of interest" description="Disordered" evidence="1">
    <location>
        <begin position="51"/>
        <end position="75"/>
    </location>
</feature>
<feature type="compositionally biased region" description="Basic and acidic residues" evidence="1">
    <location>
        <begin position="111"/>
        <end position="137"/>
    </location>
</feature>
<name>A0A915E338_9BILA</name>
<sequence length="165" mass="19143">MIEIRRDVVADLRPLEQVYTETHIKSSYLRSQVEQTPFPSQDRQKITRYHSDAEDHLPQYKPLSRQSRYPPTKHDDPIIKEAIRILEASCQLLDETAIRIAAVNNENQIRPSRDAKDNRSFRFPSEIRRNDGSRSDAESPNQPFAQSTTTTTTKLIKETLTTTNY</sequence>
<dbReference type="WBParaSite" id="jg26191">
    <property type="protein sequence ID" value="jg26191"/>
    <property type="gene ID" value="jg26191"/>
</dbReference>
<reference evidence="3" key="1">
    <citation type="submission" date="2022-11" db="UniProtKB">
        <authorList>
            <consortium name="WormBaseParasite"/>
        </authorList>
    </citation>
    <scope>IDENTIFICATION</scope>
</reference>
<evidence type="ECO:0000313" key="2">
    <source>
        <dbReference type="Proteomes" id="UP000887574"/>
    </source>
</evidence>
<proteinExistence type="predicted"/>
<feature type="compositionally biased region" description="Polar residues" evidence="1">
    <location>
        <begin position="138"/>
        <end position="147"/>
    </location>
</feature>
<evidence type="ECO:0000313" key="3">
    <source>
        <dbReference type="WBParaSite" id="jg26191"/>
    </source>
</evidence>